<evidence type="ECO:0000256" key="1">
    <source>
        <dbReference type="SAM" id="MobiDB-lite"/>
    </source>
</evidence>
<dbReference type="Gene3D" id="2.60.40.640">
    <property type="match status" value="1"/>
</dbReference>
<dbReference type="Proteomes" id="UP000078343">
    <property type="component" value="Unassembled WGS sequence"/>
</dbReference>
<dbReference type="OrthoDB" id="2333384at2759"/>
<dbReference type="Pfam" id="PF00339">
    <property type="entry name" value="Arrestin_N"/>
    <property type="match status" value="1"/>
</dbReference>
<dbReference type="AlphaFoldDB" id="A0A178Z6Z7"/>
<dbReference type="EMBL" id="LVYI01000011">
    <property type="protein sequence ID" value="OAP55550.1"/>
    <property type="molecule type" value="Genomic_DNA"/>
</dbReference>
<gene>
    <name evidence="3" type="ORF">AYL99_10523</name>
</gene>
<evidence type="ECO:0000313" key="3">
    <source>
        <dbReference type="EMBL" id="OAP55550.1"/>
    </source>
</evidence>
<evidence type="ECO:0000313" key="4">
    <source>
        <dbReference type="Proteomes" id="UP000078343"/>
    </source>
</evidence>
<sequence>MGLTKADNSPGLSFEFNNPRQHYSPGDVISGRVILNTAADSAIGRLVVSFWGRSKSRIIQQHGQTVTYHRGRTQFFKKELLLYEGQYTHKPGSFSWPFEFVVPEQADAESILSGERWKPKEHYRATTDEVNLDLTLPPSCYHRRHMFGRQAECFIEYVLDATLTEPEGLHHIRGPQSKVSSYPIVFHPLSTPEPIENYNLTTDQRPFTISTLKLLPEHAGTSLGFRDRARSIFQRDSIPRFSFSLAVQAPSIIQLFHPNPIPFLITATPDLSPQSTTIDTSTSFPTVTLRSAKIELKTHVRCRAAGTFADSKTYEIPILPSKTLSYPLTMAHGTTTASQATLDLGKLCDLRLGNAKLGSRLETPMCPSFATYNVSRSYQLLWELEIECAEKTEKFSSVKNGPEISIILPPATVRVESELDSNLLLDGDLMQALSTESTGSASSSTAFWARRSHESRGGGGGEKEKARFGPPSPANIGAGFRPQGTGGSKEASKSKAQEAAEDRARARLAAVQATYQGRPQDSPAGREGRRGDNDDDLSTTDTNLPGITGPETTTVTVLDTDADQQLPRYVP</sequence>
<name>A0A178Z6Z7_9EURO</name>
<feature type="compositionally biased region" description="Basic and acidic residues" evidence="1">
    <location>
        <begin position="490"/>
        <end position="505"/>
    </location>
</feature>
<comment type="caution">
    <text evidence="3">The sequence shown here is derived from an EMBL/GenBank/DDBJ whole genome shotgun (WGS) entry which is preliminary data.</text>
</comment>
<protein>
    <recommendedName>
        <fullName evidence="2">Arrestin-like N-terminal domain-containing protein</fullName>
    </recommendedName>
</protein>
<feature type="compositionally biased region" description="Basic and acidic residues" evidence="1">
    <location>
        <begin position="451"/>
        <end position="467"/>
    </location>
</feature>
<organism evidence="3 4">
    <name type="scientific">Fonsecaea erecta</name>
    <dbReference type="NCBI Taxonomy" id="1367422"/>
    <lineage>
        <taxon>Eukaryota</taxon>
        <taxon>Fungi</taxon>
        <taxon>Dikarya</taxon>
        <taxon>Ascomycota</taxon>
        <taxon>Pezizomycotina</taxon>
        <taxon>Eurotiomycetes</taxon>
        <taxon>Chaetothyriomycetidae</taxon>
        <taxon>Chaetothyriales</taxon>
        <taxon>Herpotrichiellaceae</taxon>
        <taxon>Fonsecaea</taxon>
    </lineage>
</organism>
<feature type="domain" description="Arrestin-like N-terminal" evidence="2">
    <location>
        <begin position="13"/>
        <end position="168"/>
    </location>
</feature>
<keyword evidence="4" id="KW-1185">Reference proteome</keyword>
<accession>A0A178Z6Z7</accession>
<evidence type="ECO:0000259" key="2">
    <source>
        <dbReference type="Pfam" id="PF00339"/>
    </source>
</evidence>
<dbReference type="RefSeq" id="XP_018688917.1">
    <property type="nucleotide sequence ID" value="XM_018842029.1"/>
</dbReference>
<dbReference type="GeneID" id="30014691"/>
<reference evidence="3 4" key="1">
    <citation type="submission" date="2016-04" db="EMBL/GenBank/DDBJ databases">
        <title>Draft genome of Fonsecaea erecta CBS 125763.</title>
        <authorList>
            <person name="Weiss V.A."/>
            <person name="Vicente V.A."/>
            <person name="Raittz R.T."/>
            <person name="Moreno L.F."/>
            <person name="De Souza E.M."/>
            <person name="Pedrosa F.O."/>
            <person name="Steffens M.B."/>
            <person name="Faoro H."/>
            <person name="Tadra-Sfeir M.Z."/>
            <person name="Najafzadeh M.J."/>
            <person name="Felipe M.S."/>
            <person name="Teixeira M."/>
            <person name="Sun J."/>
            <person name="Xi L."/>
            <person name="Gomes R."/>
            <person name="De Azevedo C.M."/>
            <person name="Salgado C.G."/>
            <person name="Da Silva M.B."/>
            <person name="Nascimento M.F."/>
            <person name="Queiroz-Telles F."/>
            <person name="Attili D.S."/>
            <person name="Gorbushina A."/>
        </authorList>
    </citation>
    <scope>NUCLEOTIDE SEQUENCE [LARGE SCALE GENOMIC DNA]</scope>
    <source>
        <strain evidence="3 4">CBS 125763</strain>
    </source>
</reference>
<dbReference type="InterPro" id="IPR014752">
    <property type="entry name" value="Arrestin-like_C"/>
</dbReference>
<dbReference type="STRING" id="1367422.A0A178Z6Z7"/>
<proteinExistence type="predicted"/>
<dbReference type="InterPro" id="IPR011021">
    <property type="entry name" value="Arrestin-like_N"/>
</dbReference>
<feature type="region of interest" description="Disordered" evidence="1">
    <location>
        <begin position="435"/>
        <end position="571"/>
    </location>
</feature>
<dbReference type="CDD" id="cd22952">
    <property type="entry name" value="ART10-like"/>
    <property type="match status" value="1"/>
</dbReference>
<feature type="compositionally biased region" description="Low complexity" evidence="1">
    <location>
        <begin position="435"/>
        <end position="446"/>
    </location>
</feature>